<organism evidence="1 2">
    <name type="scientific">Rosa chinensis</name>
    <name type="common">China rose</name>
    <dbReference type="NCBI Taxonomy" id="74649"/>
    <lineage>
        <taxon>Eukaryota</taxon>
        <taxon>Viridiplantae</taxon>
        <taxon>Streptophyta</taxon>
        <taxon>Embryophyta</taxon>
        <taxon>Tracheophyta</taxon>
        <taxon>Spermatophyta</taxon>
        <taxon>Magnoliopsida</taxon>
        <taxon>eudicotyledons</taxon>
        <taxon>Gunneridae</taxon>
        <taxon>Pentapetalae</taxon>
        <taxon>rosids</taxon>
        <taxon>fabids</taxon>
        <taxon>Rosales</taxon>
        <taxon>Rosaceae</taxon>
        <taxon>Rosoideae</taxon>
        <taxon>Rosoideae incertae sedis</taxon>
        <taxon>Rosa</taxon>
    </lineage>
</organism>
<reference evidence="1 2" key="1">
    <citation type="journal article" date="2018" name="Nat. Genet.">
        <title>The Rosa genome provides new insights in the design of modern roses.</title>
        <authorList>
            <person name="Bendahmane M."/>
        </authorList>
    </citation>
    <scope>NUCLEOTIDE SEQUENCE [LARGE SCALE GENOMIC DNA]</scope>
    <source>
        <strain evidence="2">cv. Old Blush</strain>
    </source>
</reference>
<name>A0A2P6SK95_ROSCH</name>
<evidence type="ECO:0000313" key="1">
    <source>
        <dbReference type="EMBL" id="PRQ59095.1"/>
    </source>
</evidence>
<gene>
    <name evidence="1" type="ORF">RchiOBHm_Chr1g0366391</name>
</gene>
<protein>
    <submittedName>
        <fullName evidence="1">Uncharacterized protein</fullName>
    </submittedName>
</protein>
<keyword evidence="2" id="KW-1185">Reference proteome</keyword>
<dbReference type="AlphaFoldDB" id="A0A2P6SK95"/>
<dbReference type="Proteomes" id="UP000238479">
    <property type="component" value="Chromosome 1"/>
</dbReference>
<comment type="caution">
    <text evidence="1">The sequence shown here is derived from an EMBL/GenBank/DDBJ whole genome shotgun (WGS) entry which is preliminary data.</text>
</comment>
<accession>A0A2P6SK95</accession>
<evidence type="ECO:0000313" key="2">
    <source>
        <dbReference type="Proteomes" id="UP000238479"/>
    </source>
</evidence>
<dbReference type="EMBL" id="PDCK01000039">
    <property type="protein sequence ID" value="PRQ59095.1"/>
    <property type="molecule type" value="Genomic_DNA"/>
</dbReference>
<proteinExistence type="predicted"/>
<sequence length="74" mass="8644">MVCSCLLYNICHNFGELCLFLNGFFNFVAIELSLDRNMFKGTFCIITGFRRDLFYHQGFHLSNLLLIPVFGVIW</sequence>
<dbReference type="Gramene" id="PRQ59095">
    <property type="protein sequence ID" value="PRQ59095"/>
    <property type="gene ID" value="RchiOBHm_Chr1g0366391"/>
</dbReference>